<evidence type="ECO:0000313" key="2">
    <source>
        <dbReference type="EMBL" id="CAB5059496.1"/>
    </source>
</evidence>
<dbReference type="SUPFAM" id="SSF55729">
    <property type="entry name" value="Acyl-CoA N-acyltransferases (Nat)"/>
    <property type="match status" value="1"/>
</dbReference>
<name>A0A6J7U3E6_9ZZZZ</name>
<dbReference type="InterPro" id="IPR000182">
    <property type="entry name" value="GNAT_dom"/>
</dbReference>
<sequence length="256" mass="28729">MKYSQADIDKARRDFVFTLKPWVEGSSQGAITEGSDWYSTIIGLPLEPFNMVWIASLGKDSMEAALADIEQRNLAGHVRLSGAGLMRAKDLQARGYTFGGGNALMAWHPDKKSEDFKLRAGLEVRRITNDVELAPMLEIFQSSFEIDDATMKYFNEFYGNWNLGHFLWALFDADVMVSIVTSTVFENNVGIYSMATPASAQKKGYGAELLQYVQQFHARAGQDTALLFASAAGKFLYDKLGWDTLEYTQYYSRKPS</sequence>
<evidence type="ECO:0000259" key="1">
    <source>
        <dbReference type="PROSITE" id="PS51186"/>
    </source>
</evidence>
<dbReference type="EMBL" id="CAFBQN010000066">
    <property type="protein sequence ID" value="CAB5059496.1"/>
    <property type="molecule type" value="Genomic_DNA"/>
</dbReference>
<protein>
    <submittedName>
        <fullName evidence="2">Unannotated protein</fullName>
    </submittedName>
</protein>
<dbReference type="AlphaFoldDB" id="A0A6J7U3E6"/>
<feature type="domain" description="N-acetyltransferase" evidence="1">
    <location>
        <begin position="122"/>
        <end position="256"/>
    </location>
</feature>
<dbReference type="PROSITE" id="PS51186">
    <property type="entry name" value="GNAT"/>
    <property type="match status" value="1"/>
</dbReference>
<accession>A0A6J7U3E6</accession>
<dbReference type="Gene3D" id="3.40.630.30">
    <property type="match status" value="1"/>
</dbReference>
<organism evidence="2">
    <name type="scientific">freshwater metagenome</name>
    <dbReference type="NCBI Taxonomy" id="449393"/>
    <lineage>
        <taxon>unclassified sequences</taxon>
        <taxon>metagenomes</taxon>
        <taxon>ecological metagenomes</taxon>
    </lineage>
</organism>
<dbReference type="GO" id="GO:0016747">
    <property type="term" value="F:acyltransferase activity, transferring groups other than amino-acyl groups"/>
    <property type="evidence" value="ECO:0007669"/>
    <property type="project" value="InterPro"/>
</dbReference>
<gene>
    <name evidence="2" type="ORF">UFOPK4319_00851</name>
</gene>
<dbReference type="InterPro" id="IPR016181">
    <property type="entry name" value="Acyl_CoA_acyltransferase"/>
</dbReference>
<reference evidence="2" key="1">
    <citation type="submission" date="2020-05" db="EMBL/GenBank/DDBJ databases">
        <authorList>
            <person name="Chiriac C."/>
            <person name="Salcher M."/>
            <person name="Ghai R."/>
            <person name="Kavagutti S V."/>
        </authorList>
    </citation>
    <scope>NUCLEOTIDE SEQUENCE</scope>
</reference>
<proteinExistence type="predicted"/>
<dbReference type="Pfam" id="PF00583">
    <property type="entry name" value="Acetyltransf_1"/>
    <property type="match status" value="1"/>
</dbReference>